<dbReference type="GO" id="GO:0016423">
    <property type="term" value="F:tRNA (guanine) methyltransferase activity"/>
    <property type="evidence" value="ECO:0007669"/>
    <property type="project" value="InterPro"/>
</dbReference>
<name>A0A8S9JSM4_BRACR</name>
<dbReference type="Pfam" id="PF24714">
    <property type="entry name" value="TOR1L1_N"/>
    <property type="match status" value="1"/>
</dbReference>
<gene>
    <name evidence="5" type="ORF">F2Q70_00034469</name>
</gene>
<keyword evidence="2" id="KW-0808">Transferase</keyword>
<dbReference type="InterPro" id="IPR057600">
    <property type="entry name" value="TORTIFOLIA1/SINE1-2_N"/>
</dbReference>
<dbReference type="GO" id="GO:0008017">
    <property type="term" value="F:microtubule binding"/>
    <property type="evidence" value="ECO:0007669"/>
    <property type="project" value="InterPro"/>
</dbReference>
<dbReference type="InterPro" id="IPR016024">
    <property type="entry name" value="ARM-type_fold"/>
</dbReference>
<dbReference type="GO" id="GO:0003723">
    <property type="term" value="F:RNA binding"/>
    <property type="evidence" value="ECO:0007669"/>
    <property type="project" value="InterPro"/>
</dbReference>
<evidence type="ECO:0000256" key="1">
    <source>
        <dbReference type="ARBA" id="ARBA00022603"/>
    </source>
</evidence>
<dbReference type="Pfam" id="PF00588">
    <property type="entry name" value="SpoU_methylase"/>
    <property type="match status" value="1"/>
</dbReference>
<reference evidence="5" key="1">
    <citation type="submission" date="2019-12" db="EMBL/GenBank/DDBJ databases">
        <title>Genome sequencing and annotation of Brassica cretica.</title>
        <authorList>
            <person name="Studholme D.J."/>
            <person name="Sarris P.F."/>
        </authorList>
    </citation>
    <scope>NUCLEOTIDE SEQUENCE</scope>
    <source>
        <strain evidence="5">PFS-102/07</strain>
        <tissue evidence="5">Leaf</tissue>
    </source>
</reference>
<dbReference type="GO" id="GO:0005874">
    <property type="term" value="C:microtubule"/>
    <property type="evidence" value="ECO:0007669"/>
    <property type="project" value="InterPro"/>
</dbReference>
<comment type="caution">
    <text evidence="5">The sequence shown here is derived from an EMBL/GenBank/DDBJ whole genome shotgun (WGS) entry which is preliminary data.</text>
</comment>
<protein>
    <recommendedName>
        <fullName evidence="6">tRNA/rRNA methyltransferase SpoU type domain-containing protein</fullName>
    </recommendedName>
</protein>
<accession>A0A8S9JSM4</accession>
<evidence type="ECO:0000259" key="3">
    <source>
        <dbReference type="Pfam" id="PF00588"/>
    </source>
</evidence>
<dbReference type="Gene3D" id="1.25.10.10">
    <property type="entry name" value="Leucine-rich Repeat Variant"/>
    <property type="match status" value="1"/>
</dbReference>
<dbReference type="InterPro" id="IPR044748">
    <property type="entry name" value="Trm3/TARBP1_C"/>
</dbReference>
<dbReference type="EMBL" id="QGKY02000246">
    <property type="protein sequence ID" value="KAF2584652.1"/>
    <property type="molecule type" value="Genomic_DNA"/>
</dbReference>
<feature type="domain" description="TORTIFOLIA1/SINE1-2 N-terminal" evidence="4">
    <location>
        <begin position="26"/>
        <end position="230"/>
    </location>
</feature>
<dbReference type="SUPFAM" id="SSF48371">
    <property type="entry name" value="ARM repeat"/>
    <property type="match status" value="1"/>
</dbReference>
<evidence type="ECO:0000256" key="2">
    <source>
        <dbReference type="ARBA" id="ARBA00022679"/>
    </source>
</evidence>
<sequence>MKTTNMQAKGRGGGNMKAANPQQVIFELKKKVVTALNKLADRDTHQRGVDELENTVEHLAPDKISCFLSCILDTDSEQKSAVRKECIRLMATLARFHHGLVAPYLAKMVSSVVKRLKDQDSVVRDACIETMGVLASKMSCYEDESYGVFVSLVKPLFEAIGDQNKYVQSGAALCLARVVDSSPEAPVAIIQRMLTKTVKLLNSSHFIAKPAVIELNRSIILVSFVSANLMFALDVIVVTAEKWVPIVEVPVNSLKLFLEKKKREGFSILGLEQTANSASLDKYQFPKKTVLVLGREKEGIPVDIIHVLDACVEIPQLGVVRSLNVHVSGAIALWEYTRQQRIQ</sequence>
<dbReference type="InterPro" id="IPR029028">
    <property type="entry name" value="Alpha/beta_knot_MTases"/>
</dbReference>
<evidence type="ECO:0000259" key="4">
    <source>
        <dbReference type="Pfam" id="PF24714"/>
    </source>
</evidence>
<dbReference type="CDD" id="cd18091">
    <property type="entry name" value="SpoU-like_TRM3-like"/>
    <property type="match status" value="1"/>
</dbReference>
<dbReference type="InterPro" id="IPR029026">
    <property type="entry name" value="tRNA_m1G_MTases_N"/>
</dbReference>
<evidence type="ECO:0008006" key="6">
    <source>
        <dbReference type="Google" id="ProtNLM"/>
    </source>
</evidence>
<dbReference type="InterPro" id="IPR001537">
    <property type="entry name" value="SpoU_MeTrfase"/>
</dbReference>
<dbReference type="AlphaFoldDB" id="A0A8S9JSM4"/>
<dbReference type="PANTHER" id="PTHR31355">
    <property type="entry name" value="MICROTUBULE-ASSOCIATED PROTEIN TORTIFOLIA1"/>
    <property type="match status" value="1"/>
</dbReference>
<organism evidence="5">
    <name type="scientific">Brassica cretica</name>
    <name type="common">Mustard</name>
    <dbReference type="NCBI Taxonomy" id="69181"/>
    <lineage>
        <taxon>Eukaryota</taxon>
        <taxon>Viridiplantae</taxon>
        <taxon>Streptophyta</taxon>
        <taxon>Embryophyta</taxon>
        <taxon>Tracheophyta</taxon>
        <taxon>Spermatophyta</taxon>
        <taxon>Magnoliopsida</taxon>
        <taxon>eudicotyledons</taxon>
        <taxon>Gunneridae</taxon>
        <taxon>Pentapetalae</taxon>
        <taxon>rosids</taxon>
        <taxon>malvids</taxon>
        <taxon>Brassicales</taxon>
        <taxon>Brassicaceae</taxon>
        <taxon>Brassiceae</taxon>
        <taxon>Brassica</taxon>
    </lineage>
</organism>
<dbReference type="GO" id="GO:0030488">
    <property type="term" value="P:tRNA methylation"/>
    <property type="evidence" value="ECO:0007669"/>
    <property type="project" value="InterPro"/>
</dbReference>
<proteinExistence type="predicted"/>
<dbReference type="SUPFAM" id="SSF75217">
    <property type="entry name" value="alpha/beta knot"/>
    <property type="match status" value="1"/>
</dbReference>
<dbReference type="PANTHER" id="PTHR31355:SF22">
    <property type="entry name" value="TORTIFOLIA1-LIKE PROTEIN 2"/>
    <property type="match status" value="1"/>
</dbReference>
<feature type="domain" description="tRNA/rRNA methyltransferase SpoU type" evidence="3">
    <location>
        <begin position="239"/>
        <end position="334"/>
    </location>
</feature>
<keyword evidence="1" id="KW-0489">Methyltransferase</keyword>
<dbReference type="InterPro" id="IPR033337">
    <property type="entry name" value="TORTIFOLIA1/SINE1-2"/>
</dbReference>
<dbReference type="Gene3D" id="3.40.1280.10">
    <property type="match status" value="1"/>
</dbReference>
<dbReference type="InterPro" id="IPR011989">
    <property type="entry name" value="ARM-like"/>
</dbReference>
<evidence type="ECO:0000313" key="5">
    <source>
        <dbReference type="EMBL" id="KAF2584652.1"/>
    </source>
</evidence>